<dbReference type="InterPro" id="IPR006944">
    <property type="entry name" value="Phage/GTA_portal"/>
</dbReference>
<dbReference type="InterPro" id="IPR006430">
    <property type="entry name" value="Phage_portal_PBSX"/>
</dbReference>
<accession>A0ABT5X2M2</accession>
<reference evidence="2" key="1">
    <citation type="submission" date="2022-10" db="EMBL/GenBank/DDBJ databases">
        <title>Vagococcus sp. isolated from poultry meat.</title>
        <authorList>
            <person name="Johansson P."/>
            <person name="Bjorkroth J."/>
        </authorList>
    </citation>
    <scope>NUCLEOTIDE SEQUENCE</scope>
    <source>
        <strain evidence="2">PNs007</strain>
    </source>
</reference>
<comment type="similarity">
    <text evidence="1">Belongs to the phage portal family. PBSX subfamily.</text>
</comment>
<dbReference type="PIRSF" id="PIRSF019260">
    <property type="entry name" value="PBSX_XkdE_prd"/>
    <property type="match status" value="1"/>
</dbReference>
<dbReference type="EMBL" id="JAPDSH010000006">
    <property type="protein sequence ID" value="MDF0480258.1"/>
    <property type="molecule type" value="Genomic_DNA"/>
</dbReference>
<evidence type="ECO:0000313" key="3">
    <source>
        <dbReference type="Proteomes" id="UP001147148"/>
    </source>
</evidence>
<dbReference type="NCBIfam" id="TIGR01540">
    <property type="entry name" value="portal_PBSX"/>
    <property type="match status" value="1"/>
</dbReference>
<evidence type="ECO:0000256" key="1">
    <source>
        <dbReference type="ARBA" id="ARBA00006799"/>
    </source>
</evidence>
<name>A0ABT5X2M2_9ENTE</name>
<dbReference type="Pfam" id="PF04860">
    <property type="entry name" value="Phage_portal"/>
    <property type="match status" value="1"/>
</dbReference>
<proteinExistence type="inferred from homology"/>
<keyword evidence="3" id="KW-1185">Reference proteome</keyword>
<evidence type="ECO:0000313" key="2">
    <source>
        <dbReference type="EMBL" id="MDF0480258.1"/>
    </source>
</evidence>
<protein>
    <submittedName>
        <fullName evidence="2">Phage portal protein</fullName>
    </submittedName>
</protein>
<dbReference type="InterPro" id="IPR016753">
    <property type="entry name" value="PBSX_Firmicutes"/>
</dbReference>
<dbReference type="Proteomes" id="UP001147148">
    <property type="component" value="Unassembled WGS sequence"/>
</dbReference>
<comment type="caution">
    <text evidence="2">The sequence shown here is derived from an EMBL/GenBank/DDBJ whole genome shotgun (WGS) entry which is preliminary data.</text>
</comment>
<sequence length="505" mass="56538">MTSKIISSSKQVEIPSKRNDIVELRKERVNLSKLNKTSGQRDITQLSPPYDLKMLRLIGESSTILTQCIDSYAQNIAGFGLGVRPKVTIKVEDKENHLLELETEQLEALLTSLNEERPAKEVMTEAIRHVEECGNAFLEVIRDGTGNVVGLENIEPEYITVTKLNRIKQEDGTIKKFRYFIFRDVVNDSDRENGIYFKSFGDSTPINTDGTMSEENGGSATELIHLKIGDESKPYGIPRYVGALVGILGDRKANELNYRYFTEGRHVPLAIILENAQLTAASEDTLKQYANSIGGESSQHKFILLEAEKVTAGESMLQENEKDKAAIRLEKLADILQKDALFLEYSDKVTHDVLSAFRLPPVYVGMSNDYNRSTVETAKELTEEQVFQPRRDGYEWRLNNLFKEYGFELVEVFLQSPDYSNTEDMKNILEPAIQAGAVAPNDLRALVAKVINSPLEPFDKEDYNYPLKQNGVSSGASISLSKAYGETSDGQLASILRQAIAKEGE</sequence>
<dbReference type="RefSeq" id="WP_275471844.1">
    <property type="nucleotide sequence ID" value="NZ_JAPDSH010000006.1"/>
</dbReference>
<gene>
    <name evidence="2" type="ORF">OL233_08175</name>
</gene>
<organism evidence="2 3">
    <name type="scientific">Vagococcus proximus</name>
    <dbReference type="NCBI Taxonomy" id="2991417"/>
    <lineage>
        <taxon>Bacteria</taxon>
        <taxon>Bacillati</taxon>
        <taxon>Bacillota</taxon>
        <taxon>Bacilli</taxon>
        <taxon>Lactobacillales</taxon>
        <taxon>Enterococcaceae</taxon>
        <taxon>Vagococcus</taxon>
    </lineage>
</organism>